<evidence type="ECO:0000313" key="9">
    <source>
        <dbReference type="EMBL" id="CAB4660177.1"/>
    </source>
</evidence>
<feature type="transmembrane region" description="Helical" evidence="8">
    <location>
        <begin position="273"/>
        <end position="297"/>
    </location>
</feature>
<feature type="transmembrane region" description="Helical" evidence="8">
    <location>
        <begin position="128"/>
        <end position="148"/>
    </location>
</feature>
<accession>A0A6J6LDV2</accession>
<dbReference type="AlphaFoldDB" id="A0A6J6LDV2"/>
<proteinExistence type="inferred from homology"/>
<organism evidence="9">
    <name type="scientific">freshwater metagenome</name>
    <dbReference type="NCBI Taxonomy" id="449393"/>
    <lineage>
        <taxon>unclassified sequences</taxon>
        <taxon>metagenomes</taxon>
        <taxon>ecological metagenomes</taxon>
    </lineage>
</organism>
<evidence type="ECO:0000256" key="8">
    <source>
        <dbReference type="SAM" id="Phobius"/>
    </source>
</evidence>
<feature type="transmembrane region" description="Helical" evidence="8">
    <location>
        <begin position="450"/>
        <end position="475"/>
    </location>
</feature>
<feature type="transmembrane region" description="Helical" evidence="8">
    <location>
        <begin position="197"/>
        <end position="218"/>
    </location>
</feature>
<evidence type="ECO:0000256" key="4">
    <source>
        <dbReference type="ARBA" id="ARBA00022960"/>
    </source>
</evidence>
<evidence type="ECO:0000256" key="6">
    <source>
        <dbReference type="ARBA" id="ARBA00022989"/>
    </source>
</evidence>
<dbReference type="GO" id="GO:0009252">
    <property type="term" value="P:peptidoglycan biosynthetic process"/>
    <property type="evidence" value="ECO:0007669"/>
    <property type="project" value="UniProtKB-KW"/>
</dbReference>
<feature type="transmembrane region" description="Helical" evidence="8">
    <location>
        <begin position="83"/>
        <end position="108"/>
    </location>
</feature>
<keyword evidence="3 8" id="KW-0812">Transmembrane</keyword>
<evidence type="ECO:0000256" key="3">
    <source>
        <dbReference type="ARBA" id="ARBA00022692"/>
    </source>
</evidence>
<evidence type="ECO:0000256" key="7">
    <source>
        <dbReference type="ARBA" id="ARBA00023136"/>
    </source>
</evidence>
<feature type="transmembrane region" description="Helical" evidence="8">
    <location>
        <begin position="54"/>
        <end position="71"/>
    </location>
</feature>
<dbReference type="GO" id="GO:0005886">
    <property type="term" value="C:plasma membrane"/>
    <property type="evidence" value="ECO:0007669"/>
    <property type="project" value="UniProtKB-SubCell"/>
</dbReference>
<dbReference type="InterPro" id="IPR004268">
    <property type="entry name" value="MurJ"/>
</dbReference>
<protein>
    <submittedName>
        <fullName evidence="9">Unannotated protein</fullName>
    </submittedName>
</protein>
<dbReference type="InterPro" id="IPR051050">
    <property type="entry name" value="Lipid_II_flippase_MurJ/MviN"/>
</dbReference>
<keyword evidence="7 8" id="KW-0472">Membrane</keyword>
<dbReference type="Pfam" id="PF03023">
    <property type="entry name" value="MurJ"/>
    <property type="match status" value="1"/>
</dbReference>
<evidence type="ECO:0000256" key="5">
    <source>
        <dbReference type="ARBA" id="ARBA00022984"/>
    </source>
</evidence>
<keyword evidence="6 8" id="KW-1133">Transmembrane helix</keyword>
<dbReference type="PANTHER" id="PTHR47019:SF1">
    <property type="entry name" value="LIPID II FLIPPASE MURJ"/>
    <property type="match status" value="1"/>
</dbReference>
<dbReference type="HAMAP" id="MF_02078">
    <property type="entry name" value="MurJ_MviN"/>
    <property type="match status" value="1"/>
</dbReference>
<keyword evidence="5" id="KW-0573">Peptidoglycan synthesis</keyword>
<feature type="transmembrane region" description="Helical" evidence="8">
    <location>
        <begin position="155"/>
        <end position="177"/>
    </location>
</feature>
<gene>
    <name evidence="9" type="ORF">UFOPK2242_00920</name>
</gene>
<dbReference type="PIRSF" id="PIRSF002869">
    <property type="entry name" value="MviN"/>
    <property type="match status" value="1"/>
</dbReference>
<dbReference type="GO" id="GO:0008360">
    <property type="term" value="P:regulation of cell shape"/>
    <property type="evidence" value="ECO:0007669"/>
    <property type="project" value="UniProtKB-KW"/>
</dbReference>
<evidence type="ECO:0000256" key="2">
    <source>
        <dbReference type="ARBA" id="ARBA00022475"/>
    </source>
</evidence>
<feature type="transmembrane region" description="Helical" evidence="8">
    <location>
        <begin position="481"/>
        <end position="507"/>
    </location>
</feature>
<dbReference type="CDD" id="cd13123">
    <property type="entry name" value="MATE_MurJ_like"/>
    <property type="match status" value="1"/>
</dbReference>
<feature type="transmembrane region" description="Helical" evidence="8">
    <location>
        <begin position="318"/>
        <end position="342"/>
    </location>
</feature>
<keyword evidence="4" id="KW-0133">Cell shape</keyword>
<name>A0A6J6LDV2_9ZZZZ</name>
<dbReference type="PANTHER" id="PTHR47019">
    <property type="entry name" value="LIPID II FLIPPASE MURJ"/>
    <property type="match status" value="1"/>
</dbReference>
<reference evidence="9" key="1">
    <citation type="submission" date="2020-05" db="EMBL/GenBank/DDBJ databases">
        <authorList>
            <person name="Chiriac C."/>
            <person name="Salcher M."/>
            <person name="Ghai R."/>
            <person name="Kavagutti S V."/>
        </authorList>
    </citation>
    <scope>NUCLEOTIDE SEQUENCE</scope>
</reference>
<dbReference type="GO" id="GO:0015648">
    <property type="term" value="F:lipid-linked peptidoglycan transporter activity"/>
    <property type="evidence" value="ECO:0007669"/>
    <property type="project" value="TreeGrafter"/>
</dbReference>
<feature type="transmembrane region" description="Helical" evidence="8">
    <location>
        <begin position="362"/>
        <end position="381"/>
    </location>
</feature>
<evidence type="ECO:0000256" key="1">
    <source>
        <dbReference type="ARBA" id="ARBA00004651"/>
    </source>
</evidence>
<keyword evidence="2" id="KW-1003">Cell membrane</keyword>
<comment type="subcellular location">
    <subcellularLocation>
        <location evidence="1">Cell membrane</location>
        <topology evidence="1">Multi-pass membrane protein</topology>
    </subcellularLocation>
</comment>
<dbReference type="PRINTS" id="PR01806">
    <property type="entry name" value="VIRFACTRMVIN"/>
</dbReference>
<feature type="transmembrane region" description="Helical" evidence="8">
    <location>
        <begin position="239"/>
        <end position="261"/>
    </location>
</feature>
<feature type="transmembrane region" description="Helical" evidence="8">
    <location>
        <begin position="393"/>
        <end position="414"/>
    </location>
</feature>
<dbReference type="EMBL" id="CAEZWM010000108">
    <property type="protein sequence ID" value="CAB4660177.1"/>
    <property type="molecule type" value="Genomic_DNA"/>
</dbReference>
<feature type="transmembrane region" description="Helical" evidence="8">
    <location>
        <begin position="420"/>
        <end position="438"/>
    </location>
</feature>
<sequence>MRQLARSGLAVATGTALSRVTGFLRVAALAAIGFARLSDVYNVANSTPNIVYELLLGGILTASLVPLFVDYHERGDDRSTDAVNTFSIVALLTISALGVIFAPLIASIYSSRLTGSDAAAQQQLMIDLLRMLMPQIFFYGVTALFTAMLNARRKFAAAAFAPSINNIVVIAVLLTLPLLQDGRETVGSVLANRNEEWLLGLGTTLGVVAMTVILLPALRSAGVRLHWVWEWRHPAVRQIVRLSGWTVGYVIANQLAFWVVLVLSYRTSGDTSAYLAAFMFFQLPHGIFTVSIMTVVGPELARASNAGDLTAFRRRFASGLRVIALVVIPAGALMIVLAKPIVRGALDYGNFSESSVVTTSSTLALFGIGLFAFSAYLYTIRAMYSRLDTRTPFLLNVLENTLNIVLAVALYPSLGVKGLALSWSISYSIAAIAAWAILDRRLGGLEGKRTATVMMRIVLSSALGAVAAWLILNYLDPSTPLAAIATVLLAGVVGGGVGIGGAAALGVPEIADLRATLTRSAPSIDTTSA</sequence>
<dbReference type="GO" id="GO:0034204">
    <property type="term" value="P:lipid translocation"/>
    <property type="evidence" value="ECO:0007669"/>
    <property type="project" value="TreeGrafter"/>
</dbReference>
<dbReference type="NCBIfam" id="TIGR01695">
    <property type="entry name" value="murJ_mviN"/>
    <property type="match status" value="1"/>
</dbReference>